<dbReference type="Proteomes" id="UP000434101">
    <property type="component" value="Unassembled WGS sequence"/>
</dbReference>
<organism evidence="5 6">
    <name type="scientific">Natronorubrum halalkaliphilum</name>
    <dbReference type="NCBI Taxonomy" id="2691917"/>
    <lineage>
        <taxon>Archaea</taxon>
        <taxon>Methanobacteriati</taxon>
        <taxon>Methanobacteriota</taxon>
        <taxon>Stenosarchaea group</taxon>
        <taxon>Halobacteria</taxon>
        <taxon>Halobacteriales</taxon>
        <taxon>Natrialbaceae</taxon>
        <taxon>Natronorubrum</taxon>
    </lineage>
</organism>
<evidence type="ECO:0000313" key="6">
    <source>
        <dbReference type="Proteomes" id="UP000434101"/>
    </source>
</evidence>
<dbReference type="OrthoDB" id="27447at2157"/>
<keyword evidence="2" id="KW-0804">Transcription</keyword>
<dbReference type="AlphaFoldDB" id="A0A6B0VQG3"/>
<reference evidence="5 6" key="1">
    <citation type="submission" date="2020-01" db="EMBL/GenBank/DDBJ databases">
        <title>Natronorubrum sp. JWXQ-INN 674 isolated from Inner Mongolia Autonomous Region of China.</title>
        <authorList>
            <person name="Xue Q."/>
        </authorList>
    </citation>
    <scope>NUCLEOTIDE SEQUENCE [LARGE SCALE GENOMIC DNA]</scope>
    <source>
        <strain evidence="5 6">JWXQ-INN-674</strain>
    </source>
</reference>
<dbReference type="InterPro" id="IPR007050">
    <property type="entry name" value="HTH_bacterioopsin"/>
</dbReference>
<feature type="domain" description="HVO-A0563 N-terminal" evidence="4">
    <location>
        <begin position="4"/>
        <end position="145"/>
    </location>
</feature>
<dbReference type="Pfam" id="PF04967">
    <property type="entry name" value="HTH_10"/>
    <property type="match status" value="1"/>
</dbReference>
<keyword evidence="6" id="KW-1185">Reference proteome</keyword>
<dbReference type="Gene3D" id="1.10.10.10">
    <property type="entry name" value="Winged helix-like DNA-binding domain superfamily/Winged helix DNA-binding domain"/>
    <property type="match status" value="1"/>
</dbReference>
<dbReference type="PANTHER" id="PTHR34236:SF1">
    <property type="entry name" value="DIMETHYL SULFOXIDE REDUCTASE TRANSCRIPTIONAL ACTIVATOR"/>
    <property type="match status" value="1"/>
</dbReference>
<keyword evidence="1" id="KW-0805">Transcription regulation</keyword>
<evidence type="ECO:0000256" key="2">
    <source>
        <dbReference type="ARBA" id="ARBA00023163"/>
    </source>
</evidence>
<evidence type="ECO:0000259" key="4">
    <source>
        <dbReference type="Pfam" id="PF24280"/>
    </source>
</evidence>
<dbReference type="EMBL" id="WUYX01000053">
    <property type="protein sequence ID" value="MXV63545.1"/>
    <property type="molecule type" value="Genomic_DNA"/>
</dbReference>
<feature type="domain" description="HTH bat-type" evidence="3">
    <location>
        <begin position="156"/>
        <end position="207"/>
    </location>
</feature>
<protein>
    <submittedName>
        <fullName evidence="5">Transcriptional regulator</fullName>
    </submittedName>
</protein>
<dbReference type="PANTHER" id="PTHR34236">
    <property type="entry name" value="DIMETHYL SULFOXIDE REDUCTASE TRANSCRIPTIONAL ACTIVATOR"/>
    <property type="match status" value="1"/>
</dbReference>
<proteinExistence type="predicted"/>
<gene>
    <name evidence="5" type="ORF">GS429_16075</name>
</gene>
<dbReference type="Pfam" id="PF24280">
    <property type="entry name" value="HVO_A0563_N"/>
    <property type="match status" value="1"/>
</dbReference>
<dbReference type="InterPro" id="IPR056531">
    <property type="entry name" value="HVO_A0563_N"/>
</dbReference>
<dbReference type="InterPro" id="IPR036388">
    <property type="entry name" value="WH-like_DNA-bd_sf"/>
</dbReference>
<dbReference type="InterPro" id="IPR013324">
    <property type="entry name" value="RNA_pol_sigma_r3/r4-like"/>
</dbReference>
<dbReference type="SUPFAM" id="SSF88659">
    <property type="entry name" value="Sigma3 and sigma4 domains of RNA polymerase sigma factors"/>
    <property type="match status" value="1"/>
</dbReference>
<dbReference type="RefSeq" id="WP_160066355.1">
    <property type="nucleotide sequence ID" value="NZ_WUYX01000053.1"/>
</dbReference>
<accession>A0A6B0VQG3</accession>
<evidence type="ECO:0000313" key="5">
    <source>
        <dbReference type="EMBL" id="MXV63545.1"/>
    </source>
</evidence>
<comment type="caution">
    <text evidence="5">The sequence shown here is derived from an EMBL/GenBank/DDBJ whole genome shotgun (WGS) entry which is preliminary data.</text>
</comment>
<evidence type="ECO:0000259" key="3">
    <source>
        <dbReference type="Pfam" id="PF04967"/>
    </source>
</evidence>
<name>A0A6B0VQG3_9EURY</name>
<evidence type="ECO:0000256" key="1">
    <source>
        <dbReference type="ARBA" id="ARBA00023015"/>
    </source>
</evidence>
<sequence length="214" mass="23612">MYKAVFRIESDSPYASSTAGTDTGIELWCNDHCDLLHITGEHQADVVDRVRSEVGVHEQIENESDRTVITDACLRHYADDAIEPHLAANDCLLLPPLRYADGAKIVRVLALDPANLTAFYSDVSAAHSVVVESKQELSTIKSETPVLSVNAILPTLSDRQREVFLLAHERGYYEIPRGTTTSELADAVGIGRRTTEHHLRRAEAKLADAFAAYL</sequence>